<protein>
    <submittedName>
        <fullName evidence="1">Uncharacterized protein</fullName>
    </submittedName>
</protein>
<accession>A0A6N9TX18</accession>
<dbReference type="EMBL" id="JAAGLQ010000022">
    <property type="protein sequence ID" value="NEA14146.1"/>
    <property type="molecule type" value="Genomic_DNA"/>
</dbReference>
<dbReference type="AlphaFoldDB" id="A0A6N9TX18"/>
<organism evidence="1 2">
    <name type="scientific">Streptomyces halstedii</name>
    <dbReference type="NCBI Taxonomy" id="1944"/>
    <lineage>
        <taxon>Bacteria</taxon>
        <taxon>Bacillati</taxon>
        <taxon>Actinomycetota</taxon>
        <taxon>Actinomycetes</taxon>
        <taxon>Kitasatosporales</taxon>
        <taxon>Streptomycetaceae</taxon>
        <taxon>Streptomyces</taxon>
    </lineage>
</organism>
<reference evidence="1 2" key="1">
    <citation type="submission" date="2020-01" db="EMBL/GenBank/DDBJ databases">
        <title>Insect and environment-associated Actinomycetes.</title>
        <authorList>
            <person name="Currrie C."/>
            <person name="Chevrette M."/>
            <person name="Carlson C."/>
            <person name="Stubbendieck R."/>
            <person name="Wendt-Pienkowski E."/>
        </authorList>
    </citation>
    <scope>NUCLEOTIDE SEQUENCE [LARGE SCALE GENOMIC DNA]</scope>
    <source>
        <strain evidence="1 2">SID11342</strain>
    </source>
</reference>
<dbReference type="RefSeq" id="WP_164342083.1">
    <property type="nucleotide sequence ID" value="NZ_JAAGLQ010000022.1"/>
</dbReference>
<evidence type="ECO:0000313" key="1">
    <source>
        <dbReference type="EMBL" id="NEA14146.1"/>
    </source>
</evidence>
<dbReference type="Proteomes" id="UP000471293">
    <property type="component" value="Unassembled WGS sequence"/>
</dbReference>
<evidence type="ECO:0000313" key="2">
    <source>
        <dbReference type="Proteomes" id="UP000471293"/>
    </source>
</evidence>
<sequence>MADDAIALDGFLDEETVPGDVHGSTARFRLTVSPTDERTDEMILPCSVADAELAHAVIHDLVPGDKLRVTGHLRLPRTPDEPMWLVVTTLAVLETAPELSAPATVATAPIERYGPYVCWFDADTTDVEVFTEGGTCVGIVPEPNDLGELLEAFEHRQAAGGEQ</sequence>
<proteinExistence type="predicted"/>
<comment type="caution">
    <text evidence="1">The sequence shown here is derived from an EMBL/GenBank/DDBJ whole genome shotgun (WGS) entry which is preliminary data.</text>
</comment>
<gene>
    <name evidence="1" type="ORF">G3I29_01015</name>
</gene>
<name>A0A6N9TX18_STRHA</name>